<name>Q7UHY7_RHOBA</name>
<dbReference type="PATRIC" id="fig|243090.15.peg.6235"/>
<dbReference type="eggNOG" id="COG3228">
    <property type="taxonomic scope" value="Bacteria"/>
</dbReference>
<proteinExistence type="predicted"/>
<dbReference type="Pfam" id="PF02810">
    <property type="entry name" value="SEC-C"/>
    <property type="match status" value="1"/>
</dbReference>
<keyword evidence="1" id="KW-0472">Membrane</keyword>
<dbReference type="InParanoid" id="Q7UHY7"/>
<dbReference type="EnsemblBacteria" id="CAD77830">
    <property type="protein sequence ID" value="CAD77830"/>
    <property type="gene ID" value="RB12866"/>
</dbReference>
<dbReference type="GO" id="GO:0005829">
    <property type="term" value="C:cytosol"/>
    <property type="evidence" value="ECO:0000318"/>
    <property type="project" value="GO_Central"/>
</dbReference>
<evidence type="ECO:0000313" key="2">
    <source>
        <dbReference type="EMBL" id="CAD77830.1"/>
    </source>
</evidence>
<dbReference type="CDD" id="cd20169">
    <property type="entry name" value="Peptidase_M90_mtfA"/>
    <property type="match status" value="1"/>
</dbReference>
<keyword evidence="1" id="KW-0812">Transmembrane</keyword>
<dbReference type="Gene3D" id="3.40.390.10">
    <property type="entry name" value="Collagenase (Catalytic Domain)"/>
    <property type="match status" value="1"/>
</dbReference>
<dbReference type="eggNOG" id="COG3012">
    <property type="taxonomic scope" value="Bacteria"/>
</dbReference>
<dbReference type="GO" id="GO:0004177">
    <property type="term" value="F:aminopeptidase activity"/>
    <property type="evidence" value="ECO:0000318"/>
    <property type="project" value="GO_Central"/>
</dbReference>
<gene>
    <name evidence="2" type="ordered locus">RB12866</name>
</gene>
<feature type="transmembrane region" description="Helical" evidence="1">
    <location>
        <begin position="57"/>
        <end position="90"/>
    </location>
</feature>
<dbReference type="EMBL" id="BX294155">
    <property type="protein sequence ID" value="CAD77830.1"/>
    <property type="molecule type" value="Genomic_DNA"/>
</dbReference>
<dbReference type="PANTHER" id="PTHR30164:SF2">
    <property type="entry name" value="PROTEIN MTFA"/>
    <property type="match status" value="1"/>
</dbReference>
<evidence type="ECO:0008006" key="4">
    <source>
        <dbReference type="Google" id="ProtNLM"/>
    </source>
</evidence>
<dbReference type="PANTHER" id="PTHR30164">
    <property type="entry name" value="MTFA PEPTIDASE"/>
    <property type="match status" value="1"/>
</dbReference>
<evidence type="ECO:0000256" key="1">
    <source>
        <dbReference type="SAM" id="Phobius"/>
    </source>
</evidence>
<accession>Q7UHY7</accession>
<dbReference type="KEGG" id="rba:RB12866"/>
<dbReference type="FunCoup" id="Q7UHY7">
    <property type="interactions" value="21"/>
</dbReference>
<dbReference type="AlphaFoldDB" id="Q7UHY7"/>
<dbReference type="GO" id="GO:0008237">
    <property type="term" value="F:metallopeptidase activity"/>
    <property type="evidence" value="ECO:0007669"/>
    <property type="project" value="InterPro"/>
</dbReference>
<keyword evidence="3" id="KW-1185">Reference proteome</keyword>
<sequence>MGRRSHENNYQAGFRLHAGNRSSFVPGASVPSGLSALYATPMLVTPESDQANRHWAIGISVALALLVAGVATIRPWALLALPLVWAVHWWMRRRTVRRLKVMASPFPAVWDAALQTHVVYYRMLDEEQREGFRNRMKIFLDEVAVTGIRTEVDETTRALVGASAVIPIMGLEDFEYSGLGEVLIYPGSFGADYQTEGEGDKNTLGMIGVNHLSGVMILSKPSLLAGFSNAGDKRNVGIHEFAHLVDKADGEVDGIPVSASADVTEPWVKWVGQELQSEGTQSGIDDYAYTNEAEYFAVLSEYFFEKPAQLQAKNPKLYAMLRKMYHQDPKRLFRGRRKRRGKVQRNDPCPCGSGDKFKHCCRRKTMQGLPVNS</sequence>
<reference evidence="2 3" key="1">
    <citation type="journal article" date="2003" name="Proc. Natl. Acad. Sci. U.S.A.">
        <title>Complete genome sequence of the marine planctomycete Pirellula sp. strain 1.</title>
        <authorList>
            <person name="Gloeckner F.O."/>
            <person name="Kube M."/>
            <person name="Bauer M."/>
            <person name="Teeling H."/>
            <person name="Lombardot T."/>
            <person name="Ludwig W."/>
            <person name="Gade D."/>
            <person name="Beck A."/>
            <person name="Borzym K."/>
            <person name="Heitmann K."/>
            <person name="Rabus R."/>
            <person name="Schlesner H."/>
            <person name="Amann R."/>
            <person name="Reinhardt R."/>
        </authorList>
    </citation>
    <scope>NUCLEOTIDE SEQUENCE [LARGE SCALE GENOMIC DNA]</scope>
    <source>
        <strain evidence="3">DSM 10527 / NCIMB 13988 / SH1</strain>
    </source>
</reference>
<organism evidence="2 3">
    <name type="scientific">Rhodopirellula baltica (strain DSM 10527 / NCIMB 13988 / SH1)</name>
    <dbReference type="NCBI Taxonomy" id="243090"/>
    <lineage>
        <taxon>Bacteria</taxon>
        <taxon>Pseudomonadati</taxon>
        <taxon>Planctomycetota</taxon>
        <taxon>Planctomycetia</taxon>
        <taxon>Pirellulales</taxon>
        <taxon>Pirellulaceae</taxon>
        <taxon>Rhodopirellula</taxon>
    </lineage>
</organism>
<keyword evidence="1" id="KW-1133">Transmembrane helix</keyword>
<dbReference type="InterPro" id="IPR010384">
    <property type="entry name" value="MtfA_fam"/>
</dbReference>
<dbReference type="Gene3D" id="1.10.472.150">
    <property type="entry name" value="Glucose-regulated metallo-peptidase M90, N-terminal domain"/>
    <property type="match status" value="1"/>
</dbReference>
<evidence type="ECO:0000313" key="3">
    <source>
        <dbReference type="Proteomes" id="UP000001025"/>
    </source>
</evidence>
<dbReference type="SUPFAM" id="SSF55486">
    <property type="entry name" value="Metalloproteases ('zincins'), catalytic domain"/>
    <property type="match status" value="1"/>
</dbReference>
<dbReference type="HOGENOM" id="CLU_063037_0_0_0"/>
<dbReference type="SUPFAM" id="SSF103642">
    <property type="entry name" value="Sec-C motif"/>
    <property type="match status" value="1"/>
</dbReference>
<dbReference type="InterPro" id="IPR042252">
    <property type="entry name" value="MtfA_N"/>
</dbReference>
<dbReference type="Proteomes" id="UP000001025">
    <property type="component" value="Chromosome"/>
</dbReference>
<dbReference type="STRING" id="243090.RB12866"/>
<dbReference type="InterPro" id="IPR004027">
    <property type="entry name" value="SEC_C_motif"/>
</dbReference>
<protein>
    <recommendedName>
        <fullName evidence="4">Protein containing DUF980</fullName>
    </recommendedName>
</protein>
<dbReference type="Pfam" id="PF06167">
    <property type="entry name" value="Peptidase_M90"/>
    <property type="match status" value="1"/>
</dbReference>
<dbReference type="OrthoDB" id="9786424at2"/>
<dbReference type="InterPro" id="IPR024079">
    <property type="entry name" value="MetalloPept_cat_dom_sf"/>
</dbReference>